<evidence type="ECO:0000259" key="9">
    <source>
        <dbReference type="PROSITE" id="PS50066"/>
    </source>
</evidence>
<protein>
    <submittedName>
        <fullName evidence="11">Uncharacterized protein</fullName>
    </submittedName>
</protein>
<feature type="domain" description="Lipoxygenase" evidence="10">
    <location>
        <begin position="86"/>
        <end position="147"/>
    </location>
</feature>
<dbReference type="Gene3D" id="3.40.1810.10">
    <property type="entry name" value="Transcription factor, MADS-box"/>
    <property type="match status" value="1"/>
</dbReference>
<evidence type="ECO:0000256" key="1">
    <source>
        <dbReference type="ARBA" id="ARBA00004123"/>
    </source>
</evidence>
<dbReference type="PANTHER" id="PTHR11771">
    <property type="entry name" value="LIPOXYGENASE"/>
    <property type="match status" value="1"/>
</dbReference>
<dbReference type="SMART" id="SM00432">
    <property type="entry name" value="MADS"/>
    <property type="match status" value="1"/>
</dbReference>
<evidence type="ECO:0000259" key="10">
    <source>
        <dbReference type="PROSITE" id="PS51393"/>
    </source>
</evidence>
<evidence type="ECO:0000256" key="5">
    <source>
        <dbReference type="ARBA" id="ARBA00023015"/>
    </source>
</evidence>
<dbReference type="InterPro" id="IPR000907">
    <property type="entry name" value="LipOase"/>
</dbReference>
<dbReference type="GO" id="GO:0046983">
    <property type="term" value="F:protein dimerization activity"/>
    <property type="evidence" value="ECO:0007669"/>
    <property type="project" value="InterPro"/>
</dbReference>
<dbReference type="PROSITE" id="PS50066">
    <property type="entry name" value="MADS_BOX_2"/>
    <property type="match status" value="1"/>
</dbReference>
<evidence type="ECO:0000313" key="11">
    <source>
        <dbReference type="EMBL" id="KAK7339324.1"/>
    </source>
</evidence>
<evidence type="ECO:0000256" key="4">
    <source>
        <dbReference type="ARBA" id="ARBA00023002"/>
    </source>
</evidence>
<name>A0AAN9LRY0_CANGL</name>
<dbReference type="SUPFAM" id="SSF55455">
    <property type="entry name" value="SRF-like"/>
    <property type="match status" value="1"/>
</dbReference>
<proteinExistence type="predicted"/>
<dbReference type="AlphaFoldDB" id="A0AAN9LRY0"/>
<accession>A0AAN9LRY0</accession>
<comment type="caution">
    <text evidence="11">The sequence shown here is derived from an EMBL/GenBank/DDBJ whole genome shotgun (WGS) entry which is preliminary data.</text>
</comment>
<reference evidence="11 12" key="1">
    <citation type="submission" date="2024-01" db="EMBL/GenBank/DDBJ databases">
        <title>The genomes of 5 underutilized Papilionoideae crops provide insights into root nodulation and disease resistanc.</title>
        <authorList>
            <person name="Jiang F."/>
        </authorList>
    </citation>
    <scope>NUCLEOTIDE SEQUENCE [LARGE SCALE GENOMIC DNA]</scope>
    <source>
        <strain evidence="11">LVBAO_FW01</strain>
        <tissue evidence="11">Leaves</tissue>
    </source>
</reference>
<dbReference type="Pfam" id="PF00305">
    <property type="entry name" value="Lipoxygenase"/>
    <property type="match status" value="1"/>
</dbReference>
<keyword evidence="6" id="KW-0238">DNA-binding</keyword>
<evidence type="ECO:0000256" key="7">
    <source>
        <dbReference type="ARBA" id="ARBA00023163"/>
    </source>
</evidence>
<organism evidence="11 12">
    <name type="scientific">Canavalia gladiata</name>
    <name type="common">Sword bean</name>
    <name type="synonym">Dolichos gladiatus</name>
    <dbReference type="NCBI Taxonomy" id="3824"/>
    <lineage>
        <taxon>Eukaryota</taxon>
        <taxon>Viridiplantae</taxon>
        <taxon>Streptophyta</taxon>
        <taxon>Embryophyta</taxon>
        <taxon>Tracheophyta</taxon>
        <taxon>Spermatophyta</taxon>
        <taxon>Magnoliopsida</taxon>
        <taxon>eudicotyledons</taxon>
        <taxon>Gunneridae</taxon>
        <taxon>Pentapetalae</taxon>
        <taxon>rosids</taxon>
        <taxon>fabids</taxon>
        <taxon>Fabales</taxon>
        <taxon>Fabaceae</taxon>
        <taxon>Papilionoideae</taxon>
        <taxon>50 kb inversion clade</taxon>
        <taxon>NPAAA clade</taxon>
        <taxon>indigoferoid/millettioid clade</taxon>
        <taxon>Phaseoleae</taxon>
        <taxon>Canavalia</taxon>
    </lineage>
</organism>
<evidence type="ECO:0000256" key="3">
    <source>
        <dbReference type="ARBA" id="ARBA00022964"/>
    </source>
</evidence>
<dbReference type="EMBL" id="JAYMYQ010000004">
    <property type="protein sequence ID" value="KAK7339324.1"/>
    <property type="molecule type" value="Genomic_DNA"/>
</dbReference>
<dbReference type="PRINTS" id="PR00087">
    <property type="entry name" value="LIPOXYGENASE"/>
</dbReference>
<comment type="subcellular location">
    <subcellularLocation>
        <location evidence="1">Nucleus</location>
    </subcellularLocation>
</comment>
<dbReference type="Gene3D" id="1.20.245.10">
    <property type="entry name" value="Lipoxygenase-1, Domain 5"/>
    <property type="match status" value="1"/>
</dbReference>
<dbReference type="Proteomes" id="UP001367508">
    <property type="component" value="Unassembled WGS sequence"/>
</dbReference>
<dbReference type="GO" id="GO:0003677">
    <property type="term" value="F:DNA binding"/>
    <property type="evidence" value="ECO:0007669"/>
    <property type="project" value="UniProtKB-KW"/>
</dbReference>
<keyword evidence="3" id="KW-0223">Dioxygenase</keyword>
<dbReference type="InterPro" id="IPR036226">
    <property type="entry name" value="LipOase_C_sf"/>
</dbReference>
<gene>
    <name evidence="11" type="ORF">VNO77_19984</name>
</gene>
<keyword evidence="5" id="KW-0805">Transcription regulation</keyword>
<dbReference type="InterPro" id="IPR036879">
    <property type="entry name" value="TF_MADSbox_sf"/>
</dbReference>
<keyword evidence="8" id="KW-0539">Nucleus</keyword>
<dbReference type="InterPro" id="IPR013819">
    <property type="entry name" value="LipOase_C"/>
</dbReference>
<keyword evidence="7" id="KW-0804">Transcription</keyword>
<keyword evidence="4" id="KW-0560">Oxidoreductase</keyword>
<dbReference type="PROSITE" id="PS51393">
    <property type="entry name" value="LIPOXYGENASE_3"/>
    <property type="match status" value="1"/>
</dbReference>
<evidence type="ECO:0000313" key="12">
    <source>
        <dbReference type="Proteomes" id="UP001367508"/>
    </source>
</evidence>
<keyword evidence="2" id="KW-0479">Metal-binding</keyword>
<dbReference type="GO" id="GO:0005634">
    <property type="term" value="C:nucleus"/>
    <property type="evidence" value="ECO:0007669"/>
    <property type="project" value="UniProtKB-SubCell"/>
</dbReference>
<dbReference type="GO" id="GO:0034440">
    <property type="term" value="P:lipid oxidation"/>
    <property type="evidence" value="ECO:0007669"/>
    <property type="project" value="InterPro"/>
</dbReference>
<dbReference type="InterPro" id="IPR002100">
    <property type="entry name" value="TF_MADSbox"/>
</dbReference>
<dbReference type="Pfam" id="PF00319">
    <property type="entry name" value="SRF-TF"/>
    <property type="match status" value="1"/>
</dbReference>
<dbReference type="GO" id="GO:0046872">
    <property type="term" value="F:metal ion binding"/>
    <property type="evidence" value="ECO:0007669"/>
    <property type="project" value="UniProtKB-KW"/>
</dbReference>
<dbReference type="GO" id="GO:0016702">
    <property type="term" value="F:oxidoreductase activity, acting on single donors with incorporation of molecular oxygen, incorporation of two atoms of oxygen"/>
    <property type="evidence" value="ECO:0007669"/>
    <property type="project" value="InterPro"/>
</dbReference>
<feature type="domain" description="MADS-box" evidence="9">
    <location>
        <begin position="1"/>
        <end position="54"/>
    </location>
</feature>
<sequence>MVRKRIQLKQIKNKISRQVTFSERRMGFCKKAREIFVLFFQPVSKLDSSTYGSVKSALKEEHIIFQIEGMSFQQVQKLVILPKYRLGIHASMEPLIIAAHRQSSVMYPIFKLLHPHIRYTVKTNAKARQALTIAKGTIDTDTTFRRY</sequence>
<dbReference type="PRINTS" id="PR00404">
    <property type="entry name" value="MADSDOMAIN"/>
</dbReference>
<evidence type="ECO:0000256" key="2">
    <source>
        <dbReference type="ARBA" id="ARBA00022723"/>
    </source>
</evidence>
<evidence type="ECO:0000256" key="8">
    <source>
        <dbReference type="ARBA" id="ARBA00023242"/>
    </source>
</evidence>
<dbReference type="SUPFAM" id="SSF48484">
    <property type="entry name" value="Lipoxigenase"/>
    <property type="match status" value="1"/>
</dbReference>
<keyword evidence="12" id="KW-1185">Reference proteome</keyword>
<evidence type="ECO:0000256" key="6">
    <source>
        <dbReference type="ARBA" id="ARBA00023125"/>
    </source>
</evidence>